<proteinExistence type="predicted"/>
<comment type="caution">
    <text evidence="1">The sequence shown here is derived from an EMBL/GenBank/DDBJ whole genome shotgun (WGS) entry which is preliminary data.</text>
</comment>
<gene>
    <name evidence="1" type="ORF">GCM10009765_75900</name>
</gene>
<protein>
    <submittedName>
        <fullName evidence="1">Uncharacterized protein</fullName>
    </submittedName>
</protein>
<sequence length="104" mass="10645">MADAALATDAPDMPWKLPAPVLGTDAQPEPKFSPTGAAAAADVGGAAGADVLLVLVVPPLQALIASARVAAAATMPSRAILLVFHGFTAELPFRLWDFVRVTAR</sequence>
<reference evidence="1 2" key="1">
    <citation type="journal article" date="2019" name="Int. J. Syst. Evol. Microbiol.">
        <title>The Global Catalogue of Microorganisms (GCM) 10K type strain sequencing project: providing services to taxonomists for standard genome sequencing and annotation.</title>
        <authorList>
            <consortium name="The Broad Institute Genomics Platform"/>
            <consortium name="The Broad Institute Genome Sequencing Center for Infectious Disease"/>
            <person name="Wu L."/>
            <person name="Ma J."/>
        </authorList>
    </citation>
    <scope>NUCLEOTIDE SEQUENCE [LARGE SCALE GENOMIC DNA]</scope>
    <source>
        <strain evidence="1 2">JCM 14718</strain>
    </source>
</reference>
<name>A0ABN2J184_9ACTN</name>
<evidence type="ECO:0000313" key="1">
    <source>
        <dbReference type="EMBL" id="GAA1715966.1"/>
    </source>
</evidence>
<evidence type="ECO:0000313" key="2">
    <source>
        <dbReference type="Proteomes" id="UP001500618"/>
    </source>
</evidence>
<keyword evidence="2" id="KW-1185">Reference proteome</keyword>
<organism evidence="1 2">
    <name type="scientific">Fodinicola feengrottensis</name>
    <dbReference type="NCBI Taxonomy" id="435914"/>
    <lineage>
        <taxon>Bacteria</taxon>
        <taxon>Bacillati</taxon>
        <taxon>Actinomycetota</taxon>
        <taxon>Actinomycetes</taxon>
        <taxon>Mycobacteriales</taxon>
        <taxon>Fodinicola</taxon>
    </lineage>
</organism>
<accession>A0ABN2J184</accession>
<dbReference type="Proteomes" id="UP001500618">
    <property type="component" value="Unassembled WGS sequence"/>
</dbReference>
<dbReference type="EMBL" id="BAAANY010000040">
    <property type="protein sequence ID" value="GAA1715966.1"/>
    <property type="molecule type" value="Genomic_DNA"/>
</dbReference>